<dbReference type="KEGG" id="bsen:DP114_15925"/>
<feature type="compositionally biased region" description="Low complexity" evidence="1">
    <location>
        <begin position="67"/>
        <end position="89"/>
    </location>
</feature>
<dbReference type="AlphaFoldDB" id="A0A856MER3"/>
<dbReference type="InterPro" id="IPR003646">
    <property type="entry name" value="SH3-like_bac-type"/>
</dbReference>
<dbReference type="Pfam" id="PF08239">
    <property type="entry name" value="SH3_3"/>
    <property type="match status" value="1"/>
</dbReference>
<keyword evidence="2" id="KW-1133">Transmembrane helix</keyword>
<keyword evidence="5" id="KW-1185">Reference proteome</keyword>
<accession>A0A856MER3</accession>
<evidence type="ECO:0000313" key="5">
    <source>
        <dbReference type="Proteomes" id="UP000503129"/>
    </source>
</evidence>
<feature type="compositionally biased region" description="Basic and acidic residues" evidence="1">
    <location>
        <begin position="133"/>
        <end position="155"/>
    </location>
</feature>
<evidence type="ECO:0000259" key="3">
    <source>
        <dbReference type="Pfam" id="PF08239"/>
    </source>
</evidence>
<keyword evidence="2" id="KW-0472">Membrane</keyword>
<evidence type="ECO:0000256" key="2">
    <source>
        <dbReference type="SAM" id="Phobius"/>
    </source>
</evidence>
<dbReference type="EMBL" id="CP030118">
    <property type="protein sequence ID" value="QDL09188.1"/>
    <property type="molecule type" value="Genomic_DNA"/>
</dbReference>
<protein>
    <submittedName>
        <fullName evidence="4">SH3 domain-containing protein</fullName>
    </submittedName>
</protein>
<feature type="domain" description="SH3b" evidence="3">
    <location>
        <begin position="104"/>
        <end position="161"/>
    </location>
</feature>
<dbReference type="Proteomes" id="UP000503129">
    <property type="component" value="Chromosome"/>
</dbReference>
<sequence>MVIVNVLKYTLGILLAIAILAGGGFATALYVINRTTIIPPKPIYVNDSPSVKGENPKTVPKGTKETSTVAVKPKASAKPTPKPTPSAKSLPPGAYRARITWKQGLILRGEPKQEAERIGGVGFNSKVIVLQESQDKAWQKIRTEGEEKEDGKQEGWVKAGNTQKVDESDSPQKEKPEQKNDQ</sequence>
<dbReference type="RefSeq" id="WP_169268502.1">
    <property type="nucleotide sequence ID" value="NZ_CAWOXK010000001.1"/>
</dbReference>
<organism evidence="4 5">
    <name type="scientific">Brasilonema sennae CENA114</name>
    <dbReference type="NCBI Taxonomy" id="415709"/>
    <lineage>
        <taxon>Bacteria</taxon>
        <taxon>Bacillati</taxon>
        <taxon>Cyanobacteriota</taxon>
        <taxon>Cyanophyceae</taxon>
        <taxon>Nostocales</taxon>
        <taxon>Scytonemataceae</taxon>
        <taxon>Brasilonema</taxon>
        <taxon>Bromeliae group (in: Brasilonema)</taxon>
    </lineage>
</organism>
<reference evidence="4 5" key="1">
    <citation type="submission" date="2018-06" db="EMBL/GenBank/DDBJ databases">
        <title>Comparative genomics of Brasilonema spp. strains.</title>
        <authorList>
            <person name="Alvarenga D.O."/>
            <person name="Fiore M.F."/>
            <person name="Varani A.M."/>
        </authorList>
    </citation>
    <scope>NUCLEOTIDE SEQUENCE [LARGE SCALE GENOMIC DNA]</scope>
    <source>
        <strain evidence="4 5">CENA114</strain>
    </source>
</reference>
<feature type="region of interest" description="Disordered" evidence="1">
    <location>
        <begin position="132"/>
        <end position="182"/>
    </location>
</feature>
<feature type="compositionally biased region" description="Basic and acidic residues" evidence="1">
    <location>
        <begin position="164"/>
        <end position="182"/>
    </location>
</feature>
<gene>
    <name evidence="4" type="ORF">DP114_15925</name>
</gene>
<name>A0A856MER3_9CYAN</name>
<evidence type="ECO:0000313" key="4">
    <source>
        <dbReference type="EMBL" id="QDL09188.1"/>
    </source>
</evidence>
<evidence type="ECO:0000256" key="1">
    <source>
        <dbReference type="SAM" id="MobiDB-lite"/>
    </source>
</evidence>
<dbReference type="Gene3D" id="2.30.30.40">
    <property type="entry name" value="SH3 Domains"/>
    <property type="match status" value="1"/>
</dbReference>
<feature type="region of interest" description="Disordered" evidence="1">
    <location>
        <begin position="48"/>
        <end position="95"/>
    </location>
</feature>
<feature type="transmembrane region" description="Helical" evidence="2">
    <location>
        <begin position="6"/>
        <end position="32"/>
    </location>
</feature>
<keyword evidence="2" id="KW-0812">Transmembrane</keyword>
<proteinExistence type="predicted"/>